<reference evidence="4" key="1">
    <citation type="journal article" date="2019" name="Int. J. Syst. Evol. Microbiol.">
        <title>The Global Catalogue of Microorganisms (GCM) 10K type strain sequencing project: providing services to taxonomists for standard genome sequencing and annotation.</title>
        <authorList>
            <consortium name="The Broad Institute Genomics Platform"/>
            <consortium name="The Broad Institute Genome Sequencing Center for Infectious Disease"/>
            <person name="Wu L."/>
            <person name="Ma J."/>
        </authorList>
    </citation>
    <scope>NUCLEOTIDE SEQUENCE [LARGE SCALE GENOMIC DNA]</scope>
    <source>
        <strain evidence="4">CGMCC 1.10106</strain>
    </source>
</reference>
<feature type="transmembrane region" description="Helical" evidence="1">
    <location>
        <begin position="12"/>
        <end position="34"/>
    </location>
</feature>
<dbReference type="EMBL" id="BMDW01000002">
    <property type="protein sequence ID" value="GGA37948.1"/>
    <property type="molecule type" value="Genomic_DNA"/>
</dbReference>
<keyword evidence="1" id="KW-1133">Transmembrane helix</keyword>
<dbReference type="InterPro" id="IPR051311">
    <property type="entry name" value="DedA_domain"/>
</dbReference>
<feature type="transmembrane region" description="Helical" evidence="1">
    <location>
        <begin position="124"/>
        <end position="145"/>
    </location>
</feature>
<name>A0ABQ1G6X4_9SPHN</name>
<dbReference type="Pfam" id="PF09335">
    <property type="entry name" value="VTT_dom"/>
    <property type="match status" value="1"/>
</dbReference>
<comment type="caution">
    <text evidence="3">The sequence shown here is derived from an EMBL/GenBank/DDBJ whole genome shotgun (WGS) entry which is preliminary data.</text>
</comment>
<gene>
    <name evidence="3" type="ORF">GCM10011395_05330</name>
</gene>
<feature type="transmembrane region" description="Helical" evidence="1">
    <location>
        <begin position="41"/>
        <end position="60"/>
    </location>
</feature>
<protein>
    <submittedName>
        <fullName evidence="3">Membrane protein</fullName>
    </submittedName>
</protein>
<accession>A0ABQ1G6X4</accession>
<dbReference type="InterPro" id="IPR032816">
    <property type="entry name" value="VTT_dom"/>
</dbReference>
<dbReference type="RefSeq" id="WP_188445297.1">
    <property type="nucleotide sequence ID" value="NZ_BMDW01000002.1"/>
</dbReference>
<evidence type="ECO:0000313" key="3">
    <source>
        <dbReference type="EMBL" id="GGA37948.1"/>
    </source>
</evidence>
<feature type="domain" description="VTT" evidence="2">
    <location>
        <begin position="23"/>
        <end position="143"/>
    </location>
</feature>
<keyword evidence="1" id="KW-0472">Membrane</keyword>
<dbReference type="PANTHER" id="PTHR42709:SF2">
    <property type="entry name" value="INNER MEMBRANE PROTEIN YOHD"/>
    <property type="match status" value="1"/>
</dbReference>
<keyword evidence="4" id="KW-1185">Reference proteome</keyword>
<evidence type="ECO:0000313" key="4">
    <source>
        <dbReference type="Proteomes" id="UP000618591"/>
    </source>
</evidence>
<sequence length="196" mass="20939">MSIESLIEHYGLVALLLGAGLEGEAVVITGGVLAHRGLVPIGGAMTATAAGSFLADQLLFLAGRRFRTHRWVVGLHAKPAFGRAIILIERYPIGFIFAFRFLYGLRTISPIAIGTTHVRMRTYLLVNAASAIVWAITFTSIGYLFGHALEALLGKLLTPTHIGIAFVVIGASTLLILAIRRGRCHRIAGGKGKRAA</sequence>
<evidence type="ECO:0000259" key="2">
    <source>
        <dbReference type="Pfam" id="PF09335"/>
    </source>
</evidence>
<proteinExistence type="predicted"/>
<dbReference type="Proteomes" id="UP000618591">
    <property type="component" value="Unassembled WGS sequence"/>
</dbReference>
<feature type="transmembrane region" description="Helical" evidence="1">
    <location>
        <begin position="157"/>
        <end position="179"/>
    </location>
</feature>
<keyword evidence="1" id="KW-0812">Transmembrane</keyword>
<feature type="transmembrane region" description="Helical" evidence="1">
    <location>
        <begin position="80"/>
        <end position="103"/>
    </location>
</feature>
<evidence type="ECO:0000256" key="1">
    <source>
        <dbReference type="SAM" id="Phobius"/>
    </source>
</evidence>
<organism evidence="3 4">
    <name type="scientific">Sphingomonas psychrolutea</name>
    <dbReference type="NCBI Taxonomy" id="1259676"/>
    <lineage>
        <taxon>Bacteria</taxon>
        <taxon>Pseudomonadati</taxon>
        <taxon>Pseudomonadota</taxon>
        <taxon>Alphaproteobacteria</taxon>
        <taxon>Sphingomonadales</taxon>
        <taxon>Sphingomonadaceae</taxon>
        <taxon>Sphingomonas</taxon>
    </lineage>
</organism>
<dbReference type="PANTHER" id="PTHR42709">
    <property type="entry name" value="ALKALINE PHOSPHATASE LIKE PROTEIN"/>
    <property type="match status" value="1"/>
</dbReference>